<feature type="repeat" description="TPR" evidence="8">
    <location>
        <begin position="466"/>
        <end position="499"/>
    </location>
</feature>
<dbReference type="EMBL" id="CAKLBY020000387">
    <property type="protein sequence ID" value="CAK7947806.1"/>
    <property type="molecule type" value="Genomic_DNA"/>
</dbReference>
<dbReference type="Pfam" id="PF00515">
    <property type="entry name" value="TPR_1"/>
    <property type="match status" value="2"/>
</dbReference>
<evidence type="ECO:0000256" key="4">
    <source>
        <dbReference type="ARBA" id="ARBA00022676"/>
    </source>
</evidence>
<dbReference type="Gene3D" id="3.40.50.2000">
    <property type="entry name" value="Glycogen Phosphorylase B"/>
    <property type="match status" value="1"/>
</dbReference>
<feature type="repeat" description="TPR" evidence="8">
    <location>
        <begin position="296"/>
        <end position="329"/>
    </location>
</feature>
<dbReference type="GO" id="GO:0097363">
    <property type="term" value="F:protein O-acetylglucosaminyltransferase activity"/>
    <property type="evidence" value="ECO:0007669"/>
    <property type="project" value="UniProtKB-EC"/>
</dbReference>
<dbReference type="InterPro" id="IPR037919">
    <property type="entry name" value="OGT"/>
</dbReference>
<dbReference type="Pfam" id="PF13414">
    <property type="entry name" value="TPR_11"/>
    <property type="match status" value="4"/>
</dbReference>
<evidence type="ECO:0000256" key="3">
    <source>
        <dbReference type="ARBA" id="ARBA00011970"/>
    </source>
</evidence>
<evidence type="ECO:0000259" key="10">
    <source>
        <dbReference type="Pfam" id="PF13844"/>
    </source>
</evidence>
<evidence type="ECO:0000256" key="8">
    <source>
        <dbReference type="PROSITE-ProRule" id="PRU00339"/>
    </source>
</evidence>
<dbReference type="Pfam" id="PF13181">
    <property type="entry name" value="TPR_8"/>
    <property type="match status" value="1"/>
</dbReference>
<dbReference type="PANTHER" id="PTHR44366">
    <property type="entry name" value="UDP-N-ACETYLGLUCOSAMINE--PEPTIDE N-ACETYLGLUCOSAMINYLTRANSFERASE 110 KDA SUBUNIT"/>
    <property type="match status" value="1"/>
</dbReference>
<keyword evidence="7 8" id="KW-0802">TPR repeat</keyword>
<dbReference type="InterPro" id="IPR019734">
    <property type="entry name" value="TPR_rpt"/>
</dbReference>
<feature type="domain" description="O-GlcNAc transferase C-terminal" evidence="10">
    <location>
        <begin position="790"/>
        <end position="977"/>
    </location>
</feature>
<feature type="repeat" description="TPR" evidence="8">
    <location>
        <begin position="432"/>
        <end position="465"/>
    </location>
</feature>
<feature type="repeat" description="TPR" evidence="8">
    <location>
        <begin position="194"/>
        <end position="227"/>
    </location>
</feature>
<feature type="repeat" description="TPR" evidence="8">
    <location>
        <begin position="262"/>
        <end position="295"/>
    </location>
</feature>
<proteinExistence type="inferred from homology"/>
<dbReference type="Gene3D" id="1.25.40.10">
    <property type="entry name" value="Tetratricopeptide repeat domain"/>
    <property type="match status" value="9"/>
</dbReference>
<protein>
    <recommendedName>
        <fullName evidence="3">protein O-GlcNAc transferase</fullName>
        <ecNumber evidence="3">2.4.1.255</ecNumber>
    </recommendedName>
</protein>
<dbReference type="AlphaFoldDB" id="A0AAV1VNC3"/>
<dbReference type="PROSITE" id="PS50293">
    <property type="entry name" value="TPR_REGION"/>
    <property type="match status" value="6"/>
</dbReference>
<reference evidence="11" key="1">
    <citation type="submission" date="2024-01" db="EMBL/GenBank/DDBJ databases">
        <authorList>
            <person name="Webb A."/>
        </authorList>
    </citation>
    <scope>NUCLEOTIDE SEQUENCE</scope>
    <source>
        <strain evidence="11">Pm1</strain>
    </source>
</reference>
<evidence type="ECO:0000256" key="7">
    <source>
        <dbReference type="ARBA" id="ARBA00022803"/>
    </source>
</evidence>
<dbReference type="PANTHER" id="PTHR44366:SF1">
    <property type="entry name" value="UDP-N-ACETYLGLUCOSAMINE--PEPTIDE N-ACETYLGLUCOSAMINYLTRANSFERASE 110 KDA SUBUNIT"/>
    <property type="match status" value="1"/>
</dbReference>
<evidence type="ECO:0000313" key="11">
    <source>
        <dbReference type="EMBL" id="CAK7947806.1"/>
    </source>
</evidence>
<feature type="region of interest" description="Disordered" evidence="9">
    <location>
        <begin position="1"/>
        <end position="27"/>
    </location>
</feature>
<feature type="repeat" description="TPR" evidence="8">
    <location>
        <begin position="398"/>
        <end position="431"/>
    </location>
</feature>
<dbReference type="InterPro" id="IPR011990">
    <property type="entry name" value="TPR-like_helical_dom_sf"/>
</dbReference>
<name>A0AAV1VNC3_9STRA</name>
<dbReference type="EC" id="2.4.1.255" evidence="3"/>
<feature type="compositionally biased region" description="Basic and acidic residues" evidence="9">
    <location>
        <begin position="1025"/>
        <end position="1036"/>
    </location>
</feature>
<dbReference type="FunFam" id="1.25.40.10:FF:002605">
    <property type="entry name" value="Uncharacterized protein"/>
    <property type="match status" value="1"/>
</dbReference>
<feature type="domain" description="O-GlcNAc transferase C-terminal" evidence="10">
    <location>
        <begin position="547"/>
        <end position="782"/>
    </location>
</feature>
<keyword evidence="4" id="KW-0328">Glycosyltransferase</keyword>
<dbReference type="Pfam" id="PF13844">
    <property type="entry name" value="Glyco_transf_41"/>
    <property type="match status" value="2"/>
</dbReference>
<feature type="repeat" description="TPR" evidence="8">
    <location>
        <begin position="364"/>
        <end position="397"/>
    </location>
</feature>
<sequence>MATQSPPQYRSGGLSTVHGDGEKRRRKTRLRRLGARDRQAVKLGLGLLNRFAAKRFVEWLGSDRGGYYSIEASRRESSAAFVQSVAAIPALRLDLLHVAQQQYAAGYYQDALRICEELYESDTHRLDTLLLLGALHFQLGNIAESVFYNQQCILVAPDFAEAYGNLGNALKELGDLTSAVQFYLRAIKLNPRFGDAYNNLASCYMLLGQSKDAVEMYKVAIALEPHLVDAHSNLGNLYKLQGQLEEAKLCYTQAIHLKPRFAVAWSNLAGLLKDEGQLDAAIDHYREAIRLAPDYADAYSNLGNALKEADRVDEAIQAYKSALQIRPNFAIAHGNLASCYYDAGQMELAIHTFRHAIQLEPNFPDAYNNLGNALRECGQLEQAVTCYRTALQLKPDHPHAFNNLGNALKDKGLVKEALHCYTTAARLLPQFAAAHSNIGSVLKEQGKLDQALAHYQQAITIDPNFADAYSNMGNVYKDLCRLDEAIQCYSTAIRIKPQFPDAYSNLASTYKDGGRLVDAITCYRKALALRPHFPDAFANYFHSMVFICDWQSRTQDTEMLQRFVDEQLSMEGVLPSVQPFHALVYPLSMQRFQDISRRYAERAKLNVSLVDLPPMHFRSKRDSERLRIGYVSSDLGNHPLAHLMQSVFGMHDKSKYEVFCYATSPDDGSIWRKQIAGSVEHFVDICALSNGDAARTIHADGIHILVNLNGYTKGARNEIFALQPAPVQVSYMGFCGTLGADYIQYMVGDATVVPPEYRRFFTEKQINMPHSYFVNDHKQSARDVLDTSKCPTRADYGVPEDKFVFCNFNQVYKIDPVTFTTWMNILKRVPDSVLWLLRFPPIAEANIRAEARARGIDQTRLVFTDVASKDEHLKRGYLADLFLDTPECNAHTTGCDILWGGTPMVTMPKDRMATRVASSLLRAANMSELITNSLEEYEELAVALASDADRLWKLRQRLEDERLRSPLFDTQRWVRNLELGLGMAWERHENGLLPDHIDVPDVKDVEQQKSRKRKTRKSQPSSIAEHSRTDCSHEHDAVGSSALPMTALLSCGMPAGSRCTPVYKQP</sequence>
<dbReference type="PROSITE" id="PS50005">
    <property type="entry name" value="TPR"/>
    <property type="match status" value="11"/>
</dbReference>
<feature type="compositionally biased region" description="Basic and acidic residues" evidence="9">
    <location>
        <begin position="996"/>
        <end position="1009"/>
    </location>
</feature>
<comment type="pathway">
    <text evidence="1">Protein modification; protein glycosylation.</text>
</comment>
<evidence type="ECO:0000256" key="5">
    <source>
        <dbReference type="ARBA" id="ARBA00022679"/>
    </source>
</evidence>
<evidence type="ECO:0000256" key="6">
    <source>
        <dbReference type="ARBA" id="ARBA00022737"/>
    </source>
</evidence>
<evidence type="ECO:0000256" key="9">
    <source>
        <dbReference type="SAM" id="MobiDB-lite"/>
    </source>
</evidence>
<keyword evidence="6" id="KW-0677">Repeat</keyword>
<dbReference type="SUPFAM" id="SSF48452">
    <property type="entry name" value="TPR-like"/>
    <property type="match status" value="2"/>
</dbReference>
<feature type="repeat" description="TPR" evidence="8">
    <location>
        <begin position="330"/>
        <end position="363"/>
    </location>
</feature>
<evidence type="ECO:0000313" key="12">
    <source>
        <dbReference type="Proteomes" id="UP001162060"/>
    </source>
</evidence>
<dbReference type="SMART" id="SM00028">
    <property type="entry name" value="TPR"/>
    <property type="match status" value="12"/>
</dbReference>
<keyword evidence="5" id="KW-0808">Transferase</keyword>
<dbReference type="Proteomes" id="UP001162060">
    <property type="component" value="Unassembled WGS sequence"/>
</dbReference>
<comment type="caution">
    <text evidence="11">The sequence shown here is derived from an EMBL/GenBank/DDBJ whole genome shotgun (WGS) entry which is preliminary data.</text>
</comment>
<dbReference type="GO" id="GO:0006493">
    <property type="term" value="P:protein O-linked glycosylation"/>
    <property type="evidence" value="ECO:0007669"/>
    <property type="project" value="InterPro"/>
</dbReference>
<dbReference type="Gene3D" id="3.40.50.11380">
    <property type="match status" value="1"/>
</dbReference>
<feature type="repeat" description="TPR" evidence="8">
    <location>
        <begin position="160"/>
        <end position="193"/>
    </location>
</feature>
<evidence type="ECO:0000256" key="1">
    <source>
        <dbReference type="ARBA" id="ARBA00004922"/>
    </source>
</evidence>
<dbReference type="InterPro" id="IPR029489">
    <property type="entry name" value="OGT/SEC/SPY_C"/>
</dbReference>
<feature type="region of interest" description="Disordered" evidence="9">
    <location>
        <begin position="996"/>
        <end position="1036"/>
    </location>
</feature>
<evidence type="ECO:0000256" key="2">
    <source>
        <dbReference type="ARBA" id="ARBA00005386"/>
    </source>
</evidence>
<feature type="repeat" description="TPR" evidence="8">
    <location>
        <begin position="500"/>
        <end position="533"/>
    </location>
</feature>
<comment type="similarity">
    <text evidence="2">Belongs to the glycosyltransferase 41 family. O-GlcNAc transferase subfamily.</text>
</comment>
<organism evidence="11 12">
    <name type="scientific">Peronospora matthiolae</name>
    <dbReference type="NCBI Taxonomy" id="2874970"/>
    <lineage>
        <taxon>Eukaryota</taxon>
        <taxon>Sar</taxon>
        <taxon>Stramenopiles</taxon>
        <taxon>Oomycota</taxon>
        <taxon>Peronosporomycetes</taxon>
        <taxon>Peronosporales</taxon>
        <taxon>Peronosporaceae</taxon>
        <taxon>Peronospora</taxon>
    </lineage>
</organism>
<dbReference type="Pfam" id="PF14559">
    <property type="entry name" value="TPR_19"/>
    <property type="match status" value="1"/>
</dbReference>
<accession>A0AAV1VNC3</accession>
<feature type="repeat" description="TPR" evidence="8">
    <location>
        <begin position="228"/>
        <end position="261"/>
    </location>
</feature>
<gene>
    <name evidence="11" type="ORF">PM001_LOCUS32956</name>
</gene>
<dbReference type="FunFam" id="3.40.50.2000:FF:000070">
    <property type="entry name" value="probable UDP-N-acetylglucosamine--peptide N-acetylglucosaminyltransferase SEC"/>
    <property type="match status" value="1"/>
</dbReference>
<dbReference type="FunFam" id="1.25.40.10:FF:000181">
    <property type="entry name" value="probable UDP-N-acetylglucosamine--peptide N-acetylglucosaminyltransferase SEC"/>
    <property type="match status" value="1"/>
</dbReference>